<gene>
    <name evidence="3" type="ORF">XM38_011720</name>
</gene>
<sequence>MSRFTSPSSAAAEFQPLQEQLQGGSTKQQLQAIEELAVAGETGLQILWECLLERRQAAPTVSDGRMIQVIYAADHKPLIQEVERCWPRGRLPMPSAQGIDYHPLQQYLVAQAFEEADRLTLKKLCELAGPTAVQRNWLYFTEVEGFPVEDLLTLDRLWQLYSLGKFGFSQQRQIWLGAGRNWDVLWERIAWKREGRWTRYPGEFIWDLTAPRGHLPLSNQLRGVRAIASLLNHPAWTQETT</sequence>
<evidence type="ECO:0000259" key="2">
    <source>
        <dbReference type="Pfam" id="PF16416"/>
    </source>
</evidence>
<dbReference type="Gene3D" id="1.10.10.1770">
    <property type="entry name" value="Gun4-like"/>
    <property type="match status" value="1"/>
</dbReference>
<dbReference type="RefSeq" id="WP_080810520.1">
    <property type="nucleotide sequence ID" value="NZ_CP021983.2"/>
</dbReference>
<dbReference type="PANTHER" id="PTHR34800">
    <property type="entry name" value="TETRAPYRROLE-BINDING PROTEIN, CHLOROPLASTIC"/>
    <property type="match status" value="1"/>
</dbReference>
<dbReference type="CDD" id="cd16383">
    <property type="entry name" value="GUN4"/>
    <property type="match status" value="1"/>
</dbReference>
<dbReference type="InterPro" id="IPR032192">
    <property type="entry name" value="GUN4_N"/>
</dbReference>
<dbReference type="SUPFAM" id="SSF48371">
    <property type="entry name" value="ARM repeat"/>
    <property type="match status" value="1"/>
</dbReference>
<dbReference type="PANTHER" id="PTHR34800:SF1">
    <property type="entry name" value="TETRAPYRROLE-BINDING PROTEIN, CHLOROPLASTIC"/>
    <property type="match status" value="1"/>
</dbReference>
<name>A0A1Z3HIZ9_9CYAN</name>
<dbReference type="Proteomes" id="UP000191901">
    <property type="component" value="Chromosome"/>
</dbReference>
<dbReference type="GO" id="GO:0046906">
    <property type="term" value="F:tetrapyrrole binding"/>
    <property type="evidence" value="ECO:0007669"/>
    <property type="project" value="TreeGrafter"/>
</dbReference>
<dbReference type="Pfam" id="PF05419">
    <property type="entry name" value="GUN4"/>
    <property type="match status" value="1"/>
</dbReference>
<reference evidence="3 4" key="1">
    <citation type="journal article" date="2016" name="Biochim. Biophys. Acta">
        <title>Characterization of red-shifted phycobilisomes isolated from the chlorophyll f-containing cyanobacterium Halomicronema hongdechloris.</title>
        <authorList>
            <person name="Li Y."/>
            <person name="Lin Y."/>
            <person name="Garvey C.J."/>
            <person name="Birch D."/>
            <person name="Corkery R.W."/>
            <person name="Loughlin P.C."/>
            <person name="Scheer H."/>
            <person name="Willows R.D."/>
            <person name="Chen M."/>
        </authorList>
    </citation>
    <scope>NUCLEOTIDE SEQUENCE [LARGE SCALE GENOMIC DNA]</scope>
    <source>
        <strain evidence="3 4">C2206</strain>
    </source>
</reference>
<dbReference type="STRING" id="1641165.XM38_14725"/>
<proteinExistence type="predicted"/>
<protein>
    <submittedName>
        <fullName evidence="3">GUN4 domain-containing protein</fullName>
    </submittedName>
</protein>
<evidence type="ECO:0000259" key="1">
    <source>
        <dbReference type="Pfam" id="PF05419"/>
    </source>
</evidence>
<evidence type="ECO:0000313" key="3">
    <source>
        <dbReference type="EMBL" id="ASC70236.1"/>
    </source>
</evidence>
<dbReference type="Gene3D" id="1.25.40.620">
    <property type="match status" value="1"/>
</dbReference>
<dbReference type="SUPFAM" id="SSF140869">
    <property type="entry name" value="GUN4-like"/>
    <property type="match status" value="1"/>
</dbReference>
<feature type="domain" description="GUN4-like" evidence="1">
    <location>
        <begin position="95"/>
        <end position="234"/>
    </location>
</feature>
<dbReference type="GO" id="GO:0030288">
    <property type="term" value="C:outer membrane-bounded periplasmic space"/>
    <property type="evidence" value="ECO:0007669"/>
    <property type="project" value="TreeGrafter"/>
</dbReference>
<accession>A0A1Z3HIZ9</accession>
<dbReference type="AlphaFoldDB" id="A0A1Z3HIZ9"/>
<dbReference type="InterPro" id="IPR016024">
    <property type="entry name" value="ARM-type_fold"/>
</dbReference>
<organism evidence="3 4">
    <name type="scientific">Halomicronema hongdechloris C2206</name>
    <dbReference type="NCBI Taxonomy" id="1641165"/>
    <lineage>
        <taxon>Bacteria</taxon>
        <taxon>Bacillati</taxon>
        <taxon>Cyanobacteriota</taxon>
        <taxon>Cyanophyceae</taxon>
        <taxon>Nodosilineales</taxon>
        <taxon>Nodosilineaceae</taxon>
        <taxon>Halomicronema</taxon>
    </lineage>
</organism>
<dbReference type="InterPro" id="IPR008629">
    <property type="entry name" value="GUN4-like"/>
</dbReference>
<dbReference type="EMBL" id="CP021983">
    <property type="protein sequence ID" value="ASC70236.1"/>
    <property type="molecule type" value="Genomic_DNA"/>
</dbReference>
<dbReference type="Pfam" id="PF16416">
    <property type="entry name" value="GUN4_N"/>
    <property type="match status" value="1"/>
</dbReference>
<feature type="domain" description="GUN4 N-terminal ARM-like repeat" evidence="2">
    <location>
        <begin position="8"/>
        <end position="76"/>
    </location>
</feature>
<keyword evidence="4" id="KW-1185">Reference proteome</keyword>
<dbReference type="InterPro" id="IPR037215">
    <property type="entry name" value="GUN4-like_sf"/>
</dbReference>
<dbReference type="OrthoDB" id="7915178at2"/>
<evidence type="ECO:0000313" key="4">
    <source>
        <dbReference type="Proteomes" id="UP000191901"/>
    </source>
</evidence>
<dbReference type="KEGG" id="hhg:XM38_011720"/>